<accession>G3AN55</accession>
<evidence type="ECO:0000256" key="5">
    <source>
        <dbReference type="SAM" id="Phobius"/>
    </source>
</evidence>
<dbReference type="FunCoup" id="G3AN55">
    <property type="interactions" value="71"/>
</dbReference>
<evidence type="ECO:0000256" key="2">
    <source>
        <dbReference type="ARBA" id="ARBA00022692"/>
    </source>
</evidence>
<evidence type="ECO:0000256" key="3">
    <source>
        <dbReference type="ARBA" id="ARBA00022989"/>
    </source>
</evidence>
<comment type="subcellular location">
    <subcellularLocation>
        <location evidence="1">Endomembrane system</location>
        <topology evidence="1">Multi-pass membrane protein</topology>
    </subcellularLocation>
</comment>
<dbReference type="PANTHER" id="PTHR10989:SF16">
    <property type="entry name" value="AT02829P-RELATED"/>
    <property type="match status" value="1"/>
</dbReference>
<feature type="transmembrane region" description="Helical" evidence="5">
    <location>
        <begin position="81"/>
        <end position="102"/>
    </location>
</feature>
<keyword evidence="2 5" id="KW-0812">Transmembrane</keyword>
<dbReference type="eggNOG" id="KOG3989">
    <property type="taxonomic scope" value="Eukaryota"/>
</dbReference>
<feature type="transmembrane region" description="Helical" evidence="5">
    <location>
        <begin position="47"/>
        <end position="69"/>
    </location>
</feature>
<dbReference type="OMA" id="CWVEYCA"/>
<dbReference type="AlphaFoldDB" id="G3AN55"/>
<dbReference type="GO" id="GO:0012505">
    <property type="term" value="C:endomembrane system"/>
    <property type="evidence" value="ECO:0007669"/>
    <property type="project" value="UniProtKB-SubCell"/>
</dbReference>
<dbReference type="Proteomes" id="UP000000709">
    <property type="component" value="Unassembled WGS sequence"/>
</dbReference>
<gene>
    <name evidence="6" type="ORF">SPAPADRAFT_60992</name>
</gene>
<dbReference type="KEGG" id="spaa:SPAPADRAFT_60992"/>
<dbReference type="GO" id="GO:0016020">
    <property type="term" value="C:membrane"/>
    <property type="evidence" value="ECO:0007669"/>
    <property type="project" value="InterPro"/>
</dbReference>
<evidence type="ECO:0000313" key="6">
    <source>
        <dbReference type="EMBL" id="EGW31899.1"/>
    </source>
</evidence>
<proteinExistence type="predicted"/>
<dbReference type="Pfam" id="PF04750">
    <property type="entry name" value="Far-17a_AIG1"/>
    <property type="match status" value="1"/>
</dbReference>
<feature type="transmembrane region" description="Helical" evidence="5">
    <location>
        <begin position="7"/>
        <end position="27"/>
    </location>
</feature>
<protein>
    <recommendedName>
        <fullName evidence="8">FAR-17a/AIG1-like protein</fullName>
    </recommendedName>
</protein>
<dbReference type="RefSeq" id="XP_007375175.1">
    <property type="nucleotide sequence ID" value="XM_007375113.1"/>
</dbReference>
<name>G3AN55_SPAPN</name>
<dbReference type="OrthoDB" id="1898221at2759"/>
<feature type="transmembrane region" description="Helical" evidence="5">
    <location>
        <begin position="122"/>
        <end position="139"/>
    </location>
</feature>
<dbReference type="PANTHER" id="PTHR10989">
    <property type="entry name" value="ANDROGEN-INDUCED PROTEIN 1-RELATED"/>
    <property type="match status" value="1"/>
</dbReference>
<feature type="transmembrane region" description="Helical" evidence="5">
    <location>
        <begin position="151"/>
        <end position="171"/>
    </location>
</feature>
<evidence type="ECO:0000313" key="7">
    <source>
        <dbReference type="Proteomes" id="UP000000709"/>
    </source>
</evidence>
<evidence type="ECO:0000256" key="1">
    <source>
        <dbReference type="ARBA" id="ARBA00004127"/>
    </source>
</evidence>
<keyword evidence="3 5" id="KW-1133">Transmembrane helix</keyword>
<feature type="transmembrane region" description="Helical" evidence="5">
    <location>
        <begin position="191"/>
        <end position="208"/>
    </location>
</feature>
<reference evidence="6 7" key="1">
    <citation type="journal article" date="2011" name="Proc. Natl. Acad. Sci. U.S.A.">
        <title>Comparative genomics of xylose-fermenting fungi for enhanced biofuel production.</title>
        <authorList>
            <person name="Wohlbach D.J."/>
            <person name="Kuo A."/>
            <person name="Sato T.K."/>
            <person name="Potts K.M."/>
            <person name="Salamov A.A."/>
            <person name="LaButti K.M."/>
            <person name="Sun H."/>
            <person name="Clum A."/>
            <person name="Pangilinan J.L."/>
            <person name="Lindquist E.A."/>
            <person name="Lucas S."/>
            <person name="Lapidus A."/>
            <person name="Jin M."/>
            <person name="Gunawan C."/>
            <person name="Balan V."/>
            <person name="Dale B.E."/>
            <person name="Jeffries T.W."/>
            <person name="Zinkel R."/>
            <person name="Barry K.W."/>
            <person name="Grigoriev I.V."/>
            <person name="Gasch A.P."/>
        </authorList>
    </citation>
    <scope>NUCLEOTIDE SEQUENCE [LARGE SCALE GENOMIC DNA]</scope>
    <source>
        <strain evidence="7">NRRL Y-27907 / 11-Y1</strain>
    </source>
</reference>
<dbReference type="InterPro" id="IPR006838">
    <property type="entry name" value="ADTRP_AIG1"/>
</dbReference>
<keyword evidence="7" id="KW-1185">Reference proteome</keyword>
<organism evidence="7">
    <name type="scientific">Spathaspora passalidarum (strain NRRL Y-27907 / 11-Y1)</name>
    <dbReference type="NCBI Taxonomy" id="619300"/>
    <lineage>
        <taxon>Eukaryota</taxon>
        <taxon>Fungi</taxon>
        <taxon>Dikarya</taxon>
        <taxon>Ascomycota</taxon>
        <taxon>Saccharomycotina</taxon>
        <taxon>Pichiomycetes</taxon>
        <taxon>Debaryomycetaceae</taxon>
        <taxon>Spathaspora</taxon>
    </lineage>
</organism>
<evidence type="ECO:0000256" key="4">
    <source>
        <dbReference type="ARBA" id="ARBA00023136"/>
    </source>
</evidence>
<sequence length="235" mass="26466">MSRREVGNPVIAFIDGISLAIGFYGIYTNIMTVELPEYLAGAGHWQFLTNLSLVYSLVVFGLGFVAHITHNNILFGIKNNIHPIGLALETIVAVIYWPLRLFFMNLLTSAPENFCISLSTDLAIHLMPVVSLLIDYLVFMPKWTIKTSSALGLLVFLTSVYWCLLKSLIDIEKGAKYPYAFLDVESEVERAAIFGVVTLVAFLQFLFLRKVYDFIVKTTEEIDDEIDKGLDKKNI</sequence>
<dbReference type="GeneID" id="18873673"/>
<dbReference type="InParanoid" id="G3AN55"/>
<dbReference type="HOGENOM" id="CLU_087038_0_0_1"/>
<evidence type="ECO:0008006" key="8">
    <source>
        <dbReference type="Google" id="ProtNLM"/>
    </source>
</evidence>
<dbReference type="EMBL" id="GL996502">
    <property type="protein sequence ID" value="EGW31899.1"/>
    <property type="molecule type" value="Genomic_DNA"/>
</dbReference>
<keyword evidence="4 5" id="KW-0472">Membrane</keyword>